<evidence type="ECO:0000313" key="3">
    <source>
        <dbReference type="EMBL" id="QNV37724.1"/>
    </source>
</evidence>
<reference evidence="3 4" key="1">
    <citation type="submission" date="2020-09" db="EMBL/GenBank/DDBJ databases">
        <title>Investigation of environmental microbes.</title>
        <authorList>
            <person name="Ou Y."/>
            <person name="Kang Q."/>
        </authorList>
    </citation>
    <scope>NUCLEOTIDE SEQUENCE [LARGE SCALE GENOMIC DNA]</scope>
    <source>
        <strain evidence="3 4">KJZ-14</strain>
    </source>
</reference>
<dbReference type="KEGG" id="rter:IDM49_11110"/>
<dbReference type="InterPro" id="IPR020904">
    <property type="entry name" value="Sc_DH/Rdtase_CS"/>
</dbReference>
<dbReference type="GeneID" id="96624789"/>
<name>A0A7H2BDH8_9MICC</name>
<evidence type="ECO:0000256" key="1">
    <source>
        <dbReference type="ARBA" id="ARBA00006484"/>
    </source>
</evidence>
<dbReference type="SUPFAM" id="SSF51735">
    <property type="entry name" value="NAD(P)-binding Rossmann-fold domains"/>
    <property type="match status" value="1"/>
</dbReference>
<protein>
    <submittedName>
        <fullName evidence="3">SDR family oxidoreductase</fullName>
    </submittedName>
</protein>
<dbReference type="EMBL" id="CP061539">
    <property type="protein sequence ID" value="QNV37724.1"/>
    <property type="molecule type" value="Genomic_DNA"/>
</dbReference>
<dbReference type="RefSeq" id="WP_190724554.1">
    <property type="nucleotide sequence ID" value="NZ_CP061539.1"/>
</dbReference>
<dbReference type="PANTHER" id="PTHR48107">
    <property type="entry name" value="NADPH-DEPENDENT ALDEHYDE REDUCTASE-LIKE PROTEIN, CHLOROPLASTIC-RELATED"/>
    <property type="match status" value="1"/>
</dbReference>
<dbReference type="GO" id="GO:0016614">
    <property type="term" value="F:oxidoreductase activity, acting on CH-OH group of donors"/>
    <property type="evidence" value="ECO:0007669"/>
    <property type="project" value="UniProtKB-ARBA"/>
</dbReference>
<dbReference type="Pfam" id="PF13561">
    <property type="entry name" value="adh_short_C2"/>
    <property type="match status" value="1"/>
</dbReference>
<sequence length="253" mass="27444">MNKTALITGVGRANSIGYVAAKKLAENGWNVCVNYLHSYDDRAELTRDENDLDELVHFGQQRGVTIQPVELDLQEAEAPASLIEHAAQLGEVRAVITSHAESIDSDILTTSIESFDRHFAVNTRANWLLLKAYAEYAHASLFEETTKSFVALTSDHVAYNLPYGMSKGALDRLIAAGAVELGGQGFRVNGINPGPINTGWMNEELEQVLTQSTPAGRLGTPEDTAHLIEFLLSDAGHWINGQILHSNGGFGVS</sequence>
<dbReference type="PRINTS" id="PR00081">
    <property type="entry name" value="GDHRDH"/>
</dbReference>
<dbReference type="Proteomes" id="UP000516404">
    <property type="component" value="Chromosome"/>
</dbReference>
<dbReference type="InterPro" id="IPR036291">
    <property type="entry name" value="NAD(P)-bd_dom_sf"/>
</dbReference>
<organism evidence="3 4">
    <name type="scientific">Rothia terrae</name>
    <dbReference type="NCBI Taxonomy" id="396015"/>
    <lineage>
        <taxon>Bacteria</taxon>
        <taxon>Bacillati</taxon>
        <taxon>Actinomycetota</taxon>
        <taxon>Actinomycetes</taxon>
        <taxon>Micrococcales</taxon>
        <taxon>Micrococcaceae</taxon>
        <taxon>Rothia</taxon>
    </lineage>
</organism>
<evidence type="ECO:0000256" key="2">
    <source>
        <dbReference type="ARBA" id="ARBA00023002"/>
    </source>
</evidence>
<proteinExistence type="inferred from homology"/>
<keyword evidence="2" id="KW-0560">Oxidoreductase</keyword>
<keyword evidence="4" id="KW-1185">Reference proteome</keyword>
<dbReference type="Gene3D" id="3.40.50.720">
    <property type="entry name" value="NAD(P)-binding Rossmann-like Domain"/>
    <property type="match status" value="1"/>
</dbReference>
<evidence type="ECO:0000313" key="4">
    <source>
        <dbReference type="Proteomes" id="UP000516404"/>
    </source>
</evidence>
<dbReference type="InterPro" id="IPR002347">
    <property type="entry name" value="SDR_fam"/>
</dbReference>
<dbReference type="PANTHER" id="PTHR48107:SF7">
    <property type="entry name" value="RE15974P"/>
    <property type="match status" value="1"/>
</dbReference>
<dbReference type="CDD" id="cd05233">
    <property type="entry name" value="SDR_c"/>
    <property type="match status" value="1"/>
</dbReference>
<dbReference type="AlphaFoldDB" id="A0A7H2BDH8"/>
<accession>A0A7H2BDH8</accession>
<gene>
    <name evidence="3" type="ORF">IDM49_11110</name>
</gene>
<dbReference type="PROSITE" id="PS00061">
    <property type="entry name" value="ADH_SHORT"/>
    <property type="match status" value="1"/>
</dbReference>
<comment type="similarity">
    <text evidence="1">Belongs to the short-chain dehydrogenases/reductases (SDR) family.</text>
</comment>